<comment type="caution">
    <text evidence="7">Lacks conserved residue(s) required for the propagation of feature annotation.</text>
</comment>
<evidence type="ECO:0000256" key="4">
    <source>
        <dbReference type="ARBA" id="ARBA00022801"/>
    </source>
</evidence>
<dbReference type="Pfam" id="PF01909">
    <property type="entry name" value="NTP_transf_2"/>
    <property type="match status" value="1"/>
</dbReference>
<feature type="region of interest" description="Uridylyltransferase" evidence="7">
    <location>
        <begin position="1"/>
        <end position="401"/>
    </location>
</feature>
<comment type="similarity">
    <text evidence="7">Belongs to the GlnD family.</text>
</comment>
<keyword evidence="5 7" id="KW-0460">Magnesium</keyword>
<dbReference type="CDD" id="cd04899">
    <property type="entry name" value="ACT_ACR-UUR-like_2"/>
    <property type="match status" value="1"/>
</dbReference>
<proteinExistence type="inferred from homology"/>
<comment type="activity regulation">
    <text evidence="7">Uridylyltransferase (UTase) activity is inhibited by glutamine, while glutamine activates uridylyl-removing (UR) activity.</text>
</comment>
<comment type="cofactor">
    <cofactor evidence="7">
        <name>Mg(2+)</name>
        <dbReference type="ChEBI" id="CHEBI:18420"/>
    </cofactor>
</comment>
<dbReference type="SUPFAM" id="SSF81593">
    <property type="entry name" value="Nucleotidyltransferase substrate binding subunit/domain"/>
    <property type="match status" value="1"/>
</dbReference>
<dbReference type="HAMAP" id="MF_00277">
    <property type="entry name" value="PII_uridylyl_transf"/>
    <property type="match status" value="1"/>
</dbReference>
<dbReference type="SMART" id="SM00471">
    <property type="entry name" value="HDc"/>
    <property type="match status" value="1"/>
</dbReference>
<gene>
    <name evidence="7" type="primary">glnD</name>
    <name evidence="11" type="ORF">BCL74_3175</name>
</gene>
<keyword evidence="6 7" id="KW-0511">Multifunctional enzyme</keyword>
<dbReference type="AlphaFoldDB" id="A0A420WCJ2"/>
<evidence type="ECO:0000259" key="9">
    <source>
        <dbReference type="PROSITE" id="PS51671"/>
    </source>
</evidence>
<dbReference type="GO" id="GO:0008773">
    <property type="term" value="F:[protein-PII] uridylyltransferase activity"/>
    <property type="evidence" value="ECO:0007669"/>
    <property type="project" value="UniProtKB-UniRule"/>
</dbReference>
<dbReference type="InterPro" id="IPR013546">
    <property type="entry name" value="PII_UdlTrfase/GS_AdlTrfase"/>
</dbReference>
<keyword evidence="4 7" id="KW-0378">Hydrolase</keyword>
<evidence type="ECO:0000259" key="10">
    <source>
        <dbReference type="PROSITE" id="PS51831"/>
    </source>
</evidence>
<keyword evidence="1 7" id="KW-0808">Transferase</keyword>
<dbReference type="InterPro" id="IPR006674">
    <property type="entry name" value="HD_domain"/>
</dbReference>
<dbReference type="EMBL" id="RBIG01000003">
    <property type="protein sequence ID" value="RKQ68693.1"/>
    <property type="molecule type" value="Genomic_DNA"/>
</dbReference>
<dbReference type="SUPFAM" id="SSF81891">
    <property type="entry name" value="Poly A polymerase C-terminal region-like"/>
    <property type="match status" value="1"/>
</dbReference>
<organism evidence="11 12">
    <name type="scientific">Oceanibaculum indicum</name>
    <dbReference type="NCBI Taxonomy" id="526216"/>
    <lineage>
        <taxon>Bacteria</taxon>
        <taxon>Pseudomonadati</taxon>
        <taxon>Pseudomonadota</taxon>
        <taxon>Alphaproteobacteria</taxon>
        <taxon>Rhodospirillales</taxon>
        <taxon>Oceanibaculaceae</taxon>
        <taxon>Oceanibaculum</taxon>
    </lineage>
</organism>
<comment type="function">
    <text evidence="7">Modifies, by uridylylation and deuridylylation, the PII regulatory proteins (GlnB and homologs), in response to the nitrogen status of the cell that GlnD senses through the glutamine level. Under low glutamine levels, catalyzes the conversion of the PII proteins and UTP to PII-UMP and PPi, while under higher glutamine levels, GlnD hydrolyzes PII-UMP to PII and UMP (deuridylylation). Thus, controls uridylylation state and activity of the PII proteins, and plays an important role in the regulation of nitrogen metabolism.</text>
</comment>
<dbReference type="CDD" id="cd05401">
    <property type="entry name" value="NT_GlnE_GlnD_like"/>
    <property type="match status" value="1"/>
</dbReference>
<dbReference type="OrthoDB" id="9758038at2"/>
<dbReference type="SUPFAM" id="SSF81301">
    <property type="entry name" value="Nucleotidyltransferase"/>
    <property type="match status" value="1"/>
</dbReference>
<evidence type="ECO:0000313" key="11">
    <source>
        <dbReference type="EMBL" id="RKQ68693.1"/>
    </source>
</evidence>
<comment type="caution">
    <text evidence="11">The sequence shown here is derived from an EMBL/GenBank/DDBJ whole genome shotgun (WGS) entry which is preliminary data.</text>
</comment>
<evidence type="ECO:0000313" key="12">
    <source>
        <dbReference type="Proteomes" id="UP000277424"/>
    </source>
</evidence>
<dbReference type="Proteomes" id="UP000277424">
    <property type="component" value="Unassembled WGS sequence"/>
</dbReference>
<dbReference type="GO" id="GO:0006808">
    <property type="term" value="P:regulation of nitrogen utilization"/>
    <property type="evidence" value="ECO:0007669"/>
    <property type="project" value="UniProtKB-UniRule"/>
</dbReference>
<protein>
    <recommendedName>
        <fullName evidence="7">Bifunctional uridylyltransferase/uridylyl-removing enzyme</fullName>
        <shortName evidence="7">UTase/UR</shortName>
    </recommendedName>
    <alternativeName>
        <fullName evidence="7">Bifunctional [protein-PII] modification enzyme</fullName>
    </alternativeName>
    <alternativeName>
        <fullName evidence="7">Bifunctional nitrogen sensor protein</fullName>
    </alternativeName>
    <domain>
        <recommendedName>
            <fullName evidence="7">[Protein-PII] uridylyltransferase</fullName>
            <shortName evidence="7">PII uridylyltransferase</shortName>
            <shortName evidence="7">UTase</shortName>
            <ecNumber evidence="7">2.7.7.59</ecNumber>
        </recommendedName>
    </domain>
    <domain>
        <recommendedName>
            <fullName evidence="7">[Protein-PII]-UMP uridylyl-removing enzyme</fullName>
            <shortName evidence="7">UR</shortName>
            <ecNumber evidence="7">3.1.4.-</ecNumber>
        </recommendedName>
    </domain>
</protein>
<dbReference type="InterPro" id="IPR002934">
    <property type="entry name" value="Polymerase_NTP_transf_dom"/>
</dbReference>
<dbReference type="Pfam" id="PF08335">
    <property type="entry name" value="GlnD_UR_UTase"/>
    <property type="match status" value="1"/>
</dbReference>
<sequence length="973" mass="107929">MLSSILSKAPLGKAAPDKNQGKAATGRSGGGIADRGQIIDPAKLRRDLAALAARDDLKPQELRNGVLSRLRDALASGRDEVERRFLGHKPGERIGEKTVRSLAYLTDELVRVLADFAAGTAYPSANPTVGEQLAVVAVGGYGRGELAPQSDVDLLFLLPYKQTPRGEQIVEYMLYMLWDMGLKVGHATRSVDECLRQAREDVTIRTALLESRMIWGNEALHEDLQQRFWDELADSTVLEFVEAKLAERAARHEKVGGSRYVLEPNIKEGKGGLRDLHTLYWIGKYVYRTETVDGLVEAGVLTAAERRKFAKAQDFLWTLRCHLHYLTGRPEERLTFDVQTEMARRLGYTDHAGTIAVERFMKHYFVVAKDVGNLTRIVCAAIEAKIQRRPRLRLPSLPFRKRTYDGFVLDGERLSVPRADLFETDPVNFIRLFHTAQQHDLDVHPDALLLITQNLKRVDAALRNDTEANRLFLDILTSPKGPERILRLMNEAGVLGRFIPDFGRVVAQMQFDMYHVYTTDEHTIRAMGILHQIESGQLAQVAPVASEIVHKVLSRRALYLGMFLHDIAKGRGGNHSLLGEKVAHRLGPRLGLSDEETETVAWLVRNHLWFTAFAFKRDIGDPKTIQDFCGIIKSPERLRLLLVLTVADVRATNPAIWNNWKAGLLRNLYYRADEVLSGEVSEDALASGQQNIGRAEQAKAALRAALPDWPEAQVKAHLAKGQISYWLSHDTETLVRHALLMCEAATVEQPLLIDTRIDTHRGVTEVTICTPDHPGLFSRLAGAMAVAGASIVDARIFTMTDGMALDTFWVQDATDGPFDQPTKLARLSAAIHKAMSGELKTRQALREKAAGALPSRTRVFKVPPRVLIDNKASATHTVIELNGRDRPGLLSDIARALNQLSLQVSSAKISTYGETAIDVFYVKDVFGLKVEHASKLAAIREKLLTALAEPGTGSASAQAGEKRRKSATVQAAE</sequence>
<dbReference type="SUPFAM" id="SSF55021">
    <property type="entry name" value="ACT-like"/>
    <property type="match status" value="2"/>
</dbReference>
<evidence type="ECO:0000256" key="7">
    <source>
        <dbReference type="HAMAP-Rule" id="MF_00277"/>
    </source>
</evidence>
<dbReference type="Gene3D" id="3.30.460.10">
    <property type="entry name" value="Beta Polymerase, domain 2"/>
    <property type="match status" value="1"/>
</dbReference>
<dbReference type="PANTHER" id="PTHR47320:SF1">
    <property type="entry name" value="BIFUNCTIONAL URIDYLYLTRANSFERASE_URIDYLYL-REMOVING ENZYME"/>
    <property type="match status" value="1"/>
</dbReference>
<dbReference type="InterPro" id="IPR045865">
    <property type="entry name" value="ACT-like_dom_sf"/>
</dbReference>
<dbReference type="RefSeq" id="WP_121221435.1">
    <property type="nucleotide sequence ID" value="NZ_RBIG01000003.1"/>
</dbReference>
<name>A0A420WCJ2_9PROT</name>
<dbReference type="PROSITE" id="PS51671">
    <property type="entry name" value="ACT"/>
    <property type="match status" value="2"/>
</dbReference>
<dbReference type="Pfam" id="PF24931">
    <property type="entry name" value="ACT_ACR9_3rd"/>
    <property type="match status" value="1"/>
</dbReference>
<dbReference type="Gene3D" id="3.30.70.260">
    <property type="match status" value="1"/>
</dbReference>
<comment type="catalytic activity">
    <reaction evidence="7">
        <text>[protein-PII]-L-tyrosine + UTP = [protein-PII]-uridylyl-L-tyrosine + diphosphate</text>
        <dbReference type="Rhea" id="RHEA:13673"/>
        <dbReference type="Rhea" id="RHEA-COMP:12147"/>
        <dbReference type="Rhea" id="RHEA-COMP:12148"/>
        <dbReference type="ChEBI" id="CHEBI:33019"/>
        <dbReference type="ChEBI" id="CHEBI:46398"/>
        <dbReference type="ChEBI" id="CHEBI:46858"/>
        <dbReference type="ChEBI" id="CHEBI:90602"/>
        <dbReference type="EC" id="2.7.7.59"/>
    </reaction>
</comment>
<accession>A0A420WCJ2</accession>
<dbReference type="CDD" id="cd00077">
    <property type="entry name" value="HDc"/>
    <property type="match status" value="1"/>
</dbReference>
<feature type="domain" description="ACT" evidence="9">
    <location>
        <begin position="765"/>
        <end position="846"/>
    </location>
</feature>
<keyword evidence="3" id="KW-0677">Repeat</keyword>
<evidence type="ECO:0000256" key="8">
    <source>
        <dbReference type="SAM" id="MobiDB-lite"/>
    </source>
</evidence>
<dbReference type="PIRSF" id="PIRSF006288">
    <property type="entry name" value="PII_uridyltransf"/>
    <property type="match status" value="1"/>
</dbReference>
<dbReference type="PANTHER" id="PTHR47320">
    <property type="entry name" value="BIFUNCTIONAL URIDYLYLTRANSFERASE/URIDYLYL-REMOVING ENZYME"/>
    <property type="match status" value="1"/>
</dbReference>
<dbReference type="CDD" id="cd04900">
    <property type="entry name" value="ACT_UUR-like_1"/>
    <property type="match status" value="1"/>
</dbReference>
<dbReference type="EC" id="3.1.4.-" evidence="7"/>
<evidence type="ECO:0000256" key="6">
    <source>
        <dbReference type="ARBA" id="ARBA00023268"/>
    </source>
</evidence>
<dbReference type="NCBIfam" id="NF003467">
    <property type="entry name" value="PRK05092.1"/>
    <property type="match status" value="1"/>
</dbReference>
<dbReference type="EC" id="2.7.7.59" evidence="7"/>
<dbReference type="InterPro" id="IPR043519">
    <property type="entry name" value="NT_sf"/>
</dbReference>
<feature type="region of interest" description="Disordered" evidence="8">
    <location>
        <begin position="1"/>
        <end position="36"/>
    </location>
</feature>
<comment type="catalytic activity">
    <reaction evidence="7">
        <text>[protein-PII]-uridylyl-L-tyrosine + H2O = [protein-PII]-L-tyrosine + UMP + H(+)</text>
        <dbReference type="Rhea" id="RHEA:48600"/>
        <dbReference type="Rhea" id="RHEA-COMP:12147"/>
        <dbReference type="Rhea" id="RHEA-COMP:12148"/>
        <dbReference type="ChEBI" id="CHEBI:15377"/>
        <dbReference type="ChEBI" id="CHEBI:15378"/>
        <dbReference type="ChEBI" id="CHEBI:46858"/>
        <dbReference type="ChEBI" id="CHEBI:57865"/>
        <dbReference type="ChEBI" id="CHEBI:90602"/>
    </reaction>
</comment>
<reference evidence="11 12" key="1">
    <citation type="submission" date="2018-10" db="EMBL/GenBank/DDBJ databases">
        <title>Comparative analysis of microorganisms from saline springs in Andes Mountain Range, Colombia.</title>
        <authorList>
            <person name="Rubin E."/>
        </authorList>
    </citation>
    <scope>NUCLEOTIDE SEQUENCE [LARGE SCALE GENOMIC DNA]</scope>
    <source>
        <strain evidence="11 12">USBA 36</strain>
    </source>
</reference>
<evidence type="ECO:0000256" key="5">
    <source>
        <dbReference type="ARBA" id="ARBA00022842"/>
    </source>
</evidence>
<dbReference type="PROSITE" id="PS51831">
    <property type="entry name" value="HD"/>
    <property type="match status" value="1"/>
</dbReference>
<evidence type="ECO:0000256" key="3">
    <source>
        <dbReference type="ARBA" id="ARBA00022737"/>
    </source>
</evidence>
<dbReference type="InterPro" id="IPR003607">
    <property type="entry name" value="HD/PDEase_dom"/>
</dbReference>
<feature type="region of interest" description="Disordered" evidence="8">
    <location>
        <begin position="950"/>
        <end position="973"/>
    </location>
</feature>
<dbReference type="NCBIfam" id="TIGR01693">
    <property type="entry name" value="UTase_glnD"/>
    <property type="match status" value="1"/>
</dbReference>
<evidence type="ECO:0000256" key="1">
    <source>
        <dbReference type="ARBA" id="ARBA00022679"/>
    </source>
</evidence>
<feature type="domain" description="ACT" evidence="9">
    <location>
        <begin position="878"/>
        <end position="954"/>
    </location>
</feature>
<dbReference type="InterPro" id="IPR010043">
    <property type="entry name" value="UTase/UR"/>
</dbReference>
<evidence type="ECO:0000256" key="2">
    <source>
        <dbReference type="ARBA" id="ARBA00022695"/>
    </source>
</evidence>
<dbReference type="InterPro" id="IPR002912">
    <property type="entry name" value="ACT_dom"/>
</dbReference>
<dbReference type="GO" id="GO:0008081">
    <property type="term" value="F:phosphoric diester hydrolase activity"/>
    <property type="evidence" value="ECO:0007669"/>
    <property type="project" value="UniProtKB-UniRule"/>
</dbReference>
<comment type="domain">
    <text evidence="7">Has four distinct domains: an N-terminal nucleotidyltransferase (NT) domain responsible for UTase activity, a central HD domain that encodes UR activity, and two C-terminal ACT domains that seem to have a role in glutamine sensing.</text>
</comment>
<dbReference type="Gene3D" id="1.10.3090.10">
    <property type="entry name" value="cca-adding enzyme, domain 2"/>
    <property type="match status" value="1"/>
</dbReference>
<keyword evidence="2 7" id="KW-0548">Nucleotidyltransferase</keyword>
<dbReference type="Pfam" id="PF01966">
    <property type="entry name" value="HD"/>
    <property type="match status" value="1"/>
</dbReference>
<feature type="domain" description="HD" evidence="10">
    <location>
        <begin position="519"/>
        <end position="641"/>
    </location>
</feature>